<feature type="domain" description="RES" evidence="1">
    <location>
        <begin position="208"/>
        <end position="359"/>
    </location>
</feature>
<dbReference type="SMART" id="SM00953">
    <property type="entry name" value="RES"/>
    <property type="match status" value="1"/>
</dbReference>
<dbReference type="EMBL" id="FMUB01000004">
    <property type="protein sequence ID" value="SCX15217.1"/>
    <property type="molecule type" value="Genomic_DNA"/>
</dbReference>
<gene>
    <name evidence="2" type="ORF">SAMN02799620_02018</name>
</gene>
<evidence type="ECO:0000259" key="1">
    <source>
        <dbReference type="SMART" id="SM00953"/>
    </source>
</evidence>
<evidence type="ECO:0000313" key="3">
    <source>
        <dbReference type="Proteomes" id="UP000199707"/>
    </source>
</evidence>
<reference evidence="3" key="1">
    <citation type="submission" date="2016-10" db="EMBL/GenBank/DDBJ databases">
        <authorList>
            <person name="Varghese N."/>
            <person name="Submissions S."/>
        </authorList>
    </citation>
    <scope>NUCLEOTIDE SEQUENCE [LARGE SCALE GENOMIC DNA]</scope>
    <source>
        <strain evidence="3">UNC267MFSha1.1M11</strain>
    </source>
</reference>
<dbReference type="Pfam" id="PF18870">
    <property type="entry name" value="HEPN_RES_NTD1"/>
    <property type="match status" value="1"/>
</dbReference>
<dbReference type="InterPro" id="IPR041206">
    <property type="entry name" value="HEPN/RES_NTD1"/>
</dbReference>
<dbReference type="RefSeq" id="WP_090356381.1">
    <property type="nucleotide sequence ID" value="NZ_FMUB01000004.1"/>
</dbReference>
<sequence>MICPELPGEPNYADIEAVCLDCIGRPLHEEASELLTLDTCSFCESTGDSISMDFDEFMELIKTGLFYLYDIGSEVGNPPTGGGDGRIWLDYSEVASEHCWEAVGGTDIDTRYALFKAIENSLGDTDPWWTYADNGFPRLTLRYGWDEFRRSVTESDFESHWVLNPAEFVGQLQQILTWIPGILVTLPTDTVLWRARPFEGTAPPFEISATTLGSAPAQYAKSNRMSAEGVSMFYGAEQLNTALEEVKYGASTAAAAGQFRTSEPLLVVDLTAVNYEPSIFNAGERDDYYAARFLAGFAFDISRPASDPNRDYLPTQAITAGIKETPWEKIDGIRFRSAVDPDGINYVLFCTNDDCGESDADFAILRLDAATVIPHIPLK</sequence>
<proteinExistence type="predicted"/>
<dbReference type="Pfam" id="PF08808">
    <property type="entry name" value="RES"/>
    <property type="match status" value="1"/>
</dbReference>
<dbReference type="InterPro" id="IPR014914">
    <property type="entry name" value="RES_dom"/>
</dbReference>
<accession>A0A1G4W1E6</accession>
<organism evidence="2 3">
    <name type="scientific">Mycolicibacterium fluoranthenivorans</name>
    <dbReference type="NCBI Taxonomy" id="258505"/>
    <lineage>
        <taxon>Bacteria</taxon>
        <taxon>Bacillati</taxon>
        <taxon>Actinomycetota</taxon>
        <taxon>Actinomycetes</taxon>
        <taxon>Mycobacteriales</taxon>
        <taxon>Mycobacteriaceae</taxon>
        <taxon>Mycolicibacterium</taxon>
    </lineage>
</organism>
<dbReference type="Proteomes" id="UP000199707">
    <property type="component" value="Unassembled WGS sequence"/>
</dbReference>
<dbReference type="AlphaFoldDB" id="A0A1G4W1E6"/>
<name>A0A1G4W1E6_9MYCO</name>
<evidence type="ECO:0000313" key="2">
    <source>
        <dbReference type="EMBL" id="SCX15217.1"/>
    </source>
</evidence>
<protein>
    <submittedName>
        <fullName evidence="2">RES domain-containing protein</fullName>
    </submittedName>
</protein>